<dbReference type="InterPro" id="IPR041522">
    <property type="entry name" value="CdaR_GGDEF"/>
</dbReference>
<dbReference type="Gene3D" id="1.10.10.2840">
    <property type="entry name" value="PucR C-terminal helix-turn-helix domain"/>
    <property type="match status" value="1"/>
</dbReference>
<name>A0A143QRT7_RHOFA</name>
<evidence type="ECO:0000313" key="6">
    <source>
        <dbReference type="EMBL" id="AMY25681.1"/>
    </source>
</evidence>
<dbReference type="RefSeq" id="WP_228139233.1">
    <property type="nucleotide sequence ID" value="NZ_CP015220.1"/>
</dbReference>
<protein>
    <recommendedName>
        <fullName evidence="8">PucR family transcriptional regulator</fullName>
    </recommendedName>
</protein>
<evidence type="ECO:0000313" key="7">
    <source>
        <dbReference type="Proteomes" id="UP000076038"/>
    </source>
</evidence>
<evidence type="ECO:0000256" key="2">
    <source>
        <dbReference type="SAM" id="MobiDB-lite"/>
    </source>
</evidence>
<dbReference type="EMBL" id="CP015220">
    <property type="protein sequence ID" value="AMY25681.1"/>
    <property type="molecule type" value="Genomic_DNA"/>
</dbReference>
<dbReference type="InterPro" id="IPR025751">
    <property type="entry name" value="RsbRD_N_dom"/>
</dbReference>
<dbReference type="Pfam" id="PF17853">
    <property type="entry name" value="GGDEF_2"/>
    <property type="match status" value="1"/>
</dbReference>
<evidence type="ECO:0000259" key="4">
    <source>
        <dbReference type="Pfam" id="PF14361"/>
    </source>
</evidence>
<feature type="domain" description="CdaR GGDEF-like" evidence="5">
    <location>
        <begin position="227"/>
        <end position="338"/>
    </location>
</feature>
<evidence type="ECO:0000259" key="3">
    <source>
        <dbReference type="Pfam" id="PF13556"/>
    </source>
</evidence>
<feature type="region of interest" description="Disordered" evidence="2">
    <location>
        <begin position="1"/>
        <end position="70"/>
    </location>
</feature>
<dbReference type="KEGG" id="rhs:A3Q41_04406"/>
<accession>A0A143QRT7</accession>
<dbReference type="InterPro" id="IPR042070">
    <property type="entry name" value="PucR_C-HTH_sf"/>
</dbReference>
<evidence type="ECO:0008006" key="8">
    <source>
        <dbReference type="Google" id="ProtNLM"/>
    </source>
</evidence>
<dbReference type="Pfam" id="PF14361">
    <property type="entry name" value="RsbRD_N"/>
    <property type="match status" value="1"/>
</dbReference>
<proteinExistence type="inferred from homology"/>
<organism evidence="6 7">
    <name type="scientific">Rhodococcoides fascians</name>
    <name type="common">Rhodococcus fascians</name>
    <dbReference type="NCBI Taxonomy" id="1828"/>
    <lineage>
        <taxon>Bacteria</taxon>
        <taxon>Bacillati</taxon>
        <taxon>Actinomycetota</taxon>
        <taxon>Actinomycetes</taxon>
        <taxon>Mycobacteriales</taxon>
        <taxon>Nocardiaceae</taxon>
        <taxon>Rhodococcoides</taxon>
    </lineage>
</organism>
<reference evidence="7" key="2">
    <citation type="submission" date="2016-04" db="EMBL/GenBank/DDBJ databases">
        <title>Complete Genome and Plasmid Sequences for Rhodococcus fascians D188 and Draft Sequences for Rhodococcus spp. Isolates PBTS 1 and PBTS 2.</title>
        <authorList>
            <person name="Stamer R."/>
            <person name="Vereecke D."/>
            <person name="Zhang Y."/>
            <person name="Schilkey F."/>
            <person name="Devitt N."/>
            <person name="Randall J."/>
        </authorList>
    </citation>
    <scope>NUCLEOTIDE SEQUENCE [LARGE SCALE GENOMIC DNA]</scope>
    <source>
        <strain evidence="7">PBTS2</strain>
    </source>
</reference>
<dbReference type="InterPro" id="IPR025736">
    <property type="entry name" value="PucR_C-HTH_dom"/>
</dbReference>
<evidence type="ECO:0000259" key="5">
    <source>
        <dbReference type="Pfam" id="PF17853"/>
    </source>
</evidence>
<feature type="compositionally biased region" description="Basic and acidic residues" evidence="2">
    <location>
        <begin position="16"/>
        <end position="42"/>
    </location>
</feature>
<comment type="similarity">
    <text evidence="1">Belongs to the CdaR family.</text>
</comment>
<gene>
    <name evidence="6" type="ORF">A3Q41_04406</name>
</gene>
<dbReference type="AlphaFoldDB" id="A0A143QRT7"/>
<reference evidence="6 7" key="1">
    <citation type="journal article" date="2016" name="Genome Announc.">
        <title>Complete Genome and Plasmid Sequences for Rhodococcus fascians D188 and Draft Sequences for Rhodococcus Isolates PBTS 1 and PBTS 2.</title>
        <authorList>
            <person name="Stamler R.A."/>
            <person name="Vereecke D."/>
            <person name="Zhang Y."/>
            <person name="Schilkey F."/>
            <person name="Devitt N."/>
            <person name="Randall J.J."/>
        </authorList>
    </citation>
    <scope>NUCLEOTIDE SEQUENCE [LARGE SCALE GENOMIC DNA]</scope>
    <source>
        <strain evidence="6 7">PBTS2</strain>
    </source>
</reference>
<keyword evidence="7" id="KW-1185">Reference proteome</keyword>
<dbReference type="InterPro" id="IPR051448">
    <property type="entry name" value="CdaR-like_regulators"/>
</dbReference>
<evidence type="ECO:0000256" key="1">
    <source>
        <dbReference type="ARBA" id="ARBA00006754"/>
    </source>
</evidence>
<dbReference type="PANTHER" id="PTHR33744:SF7">
    <property type="entry name" value="PUCR FAMILY TRANSCRIPTIONAL REGULATOR"/>
    <property type="match status" value="1"/>
</dbReference>
<feature type="domain" description="RsbT co-antagonist protein RsbRD N-terminal" evidence="4">
    <location>
        <begin position="83"/>
        <end position="213"/>
    </location>
</feature>
<dbReference type="PANTHER" id="PTHR33744">
    <property type="entry name" value="CARBOHYDRATE DIACID REGULATOR"/>
    <property type="match status" value="1"/>
</dbReference>
<dbReference type="PATRIC" id="fig|1653479.3.peg.4462"/>
<feature type="domain" description="PucR C-terminal helix-turn-helix" evidence="3">
    <location>
        <begin position="389"/>
        <end position="445"/>
    </location>
</feature>
<dbReference type="Pfam" id="PF13556">
    <property type="entry name" value="HTH_30"/>
    <property type="match status" value="1"/>
</dbReference>
<sequence>MSDAKPDSPDSSSARDVSRRDAYREALRESLARDSPARDSPTRDSLTTDNEVHLPVNSLAPSRQKRDPLPDALLRRVKQFSGRLSTEAVTTMQGQLPFFGDLDAAQRASVQLLIQTAVDNFLEWLKNPNSDIRFSLDAFQVIPQDLARRLTLRQTVDMVRVAMEFFEQWLPALARNDQQLVALTEAVLRYGRELGFAAASVYASAAESRGAWDTRLEALVVDAVVRGDTGSDMLSRAATLNWDATAPATVLVGTPPEDRGVSVVGTVHSVAQKHGRAALAVVQGTRLVMVVSGQLDDTAAHHAFIDDMLQNFSDGPVVIGPTTRTLGAAHSSAVEAFAGMQAVAGWRGAPRPVHAGELLPERALLNDGAAISALNDHVVVPLAAAGSGLADTLDAYLDCGGAVETCARQLFVHPNTVRYRLKRIAEVTGRDPTHPRDAYVLRVAATVGRLARTHHEPTYPAPYVTQVTFGEVVT</sequence>
<dbReference type="Proteomes" id="UP000076038">
    <property type="component" value="Chromosome"/>
</dbReference>